<reference evidence="2 3" key="1">
    <citation type="submission" date="2016-03" db="EMBL/GenBank/DDBJ databases">
        <title>EvidentialGene: Evidence-directed Construction of Genes on Genomes.</title>
        <authorList>
            <person name="Gilbert D.G."/>
            <person name="Choi J.-H."/>
            <person name="Mockaitis K."/>
            <person name="Colbourne J."/>
            <person name="Pfrender M."/>
        </authorList>
    </citation>
    <scope>NUCLEOTIDE SEQUENCE [LARGE SCALE GENOMIC DNA]</scope>
    <source>
        <strain evidence="2 3">Xinb3</strain>
        <tissue evidence="2">Complete organism</tissue>
    </source>
</reference>
<keyword evidence="1" id="KW-0812">Transmembrane</keyword>
<dbReference type="EMBL" id="LRGB01003322">
    <property type="protein sequence ID" value="KZS03282.1"/>
    <property type="molecule type" value="Genomic_DNA"/>
</dbReference>
<keyword evidence="3" id="KW-1185">Reference proteome</keyword>
<accession>A0A164KI48</accession>
<name>A0A164KI48_9CRUS</name>
<keyword evidence="1" id="KW-1133">Transmembrane helix</keyword>
<evidence type="ECO:0000256" key="1">
    <source>
        <dbReference type="SAM" id="Phobius"/>
    </source>
</evidence>
<dbReference type="AlphaFoldDB" id="A0A164KI48"/>
<protein>
    <submittedName>
        <fullName evidence="2">Uncharacterized protein</fullName>
    </submittedName>
</protein>
<comment type="caution">
    <text evidence="2">The sequence shown here is derived from an EMBL/GenBank/DDBJ whole genome shotgun (WGS) entry which is preliminary data.</text>
</comment>
<sequence>MDFCQAVCAWAKTSSLFRESFTSVEITQLQMVAMVSNKFSCCEKIWKTENLIKKLAWRKAIAGLLLFLYYYFIIDQPNRYLVSN</sequence>
<organism evidence="2 3">
    <name type="scientific">Daphnia magna</name>
    <dbReference type="NCBI Taxonomy" id="35525"/>
    <lineage>
        <taxon>Eukaryota</taxon>
        <taxon>Metazoa</taxon>
        <taxon>Ecdysozoa</taxon>
        <taxon>Arthropoda</taxon>
        <taxon>Crustacea</taxon>
        <taxon>Branchiopoda</taxon>
        <taxon>Diplostraca</taxon>
        <taxon>Cladocera</taxon>
        <taxon>Anomopoda</taxon>
        <taxon>Daphniidae</taxon>
        <taxon>Daphnia</taxon>
    </lineage>
</organism>
<proteinExistence type="predicted"/>
<evidence type="ECO:0000313" key="2">
    <source>
        <dbReference type="EMBL" id="KZS03282.1"/>
    </source>
</evidence>
<dbReference type="Proteomes" id="UP000076858">
    <property type="component" value="Unassembled WGS sequence"/>
</dbReference>
<gene>
    <name evidence="2" type="ORF">APZ42_034039</name>
</gene>
<keyword evidence="1" id="KW-0472">Membrane</keyword>
<evidence type="ECO:0000313" key="3">
    <source>
        <dbReference type="Proteomes" id="UP000076858"/>
    </source>
</evidence>
<feature type="transmembrane region" description="Helical" evidence="1">
    <location>
        <begin position="56"/>
        <end position="74"/>
    </location>
</feature>